<sequence>MANNSLYITFKNSLDTEFTLGNLNEGFSNPVLSQDMRFTQTVSSPLSGGDSQTLAVEEVDTFVDSIKNNIPLAAAVANPSGRVSTSVVWTCYPLKLRFGISAVIDATRLEAIGASYANDAGVMGLSLPAPTPDVSWTYMMDCAPDQPVTWITPEVATAPLTKSFTANPGFHLSIVPIVEENSIQIQCEIKSI</sequence>
<keyword evidence="2" id="KW-1185">Reference proteome</keyword>
<gene>
    <name evidence="1" type="ORF">A6A40_15240</name>
</gene>
<dbReference type="EMBL" id="CP028902">
    <property type="protein sequence ID" value="AWB06454.1"/>
    <property type="molecule type" value="Genomic_DNA"/>
</dbReference>
<organism evidence="1 2">
    <name type="scientific">Azospirillum humicireducens</name>
    <dbReference type="NCBI Taxonomy" id="1226968"/>
    <lineage>
        <taxon>Bacteria</taxon>
        <taxon>Pseudomonadati</taxon>
        <taxon>Pseudomonadota</taxon>
        <taxon>Alphaproteobacteria</taxon>
        <taxon>Rhodospirillales</taxon>
        <taxon>Azospirillaceae</taxon>
        <taxon>Azospirillum</taxon>
    </lineage>
</organism>
<name>A0A2R4VPU0_9PROT</name>
<reference evidence="1 2" key="1">
    <citation type="submission" date="2018-04" db="EMBL/GenBank/DDBJ databases">
        <title>Complete genome sequence of the nitrogen-fixing bacterium Azospirillum humicireducens type strain SgZ-5.</title>
        <authorList>
            <person name="Yu Z."/>
        </authorList>
    </citation>
    <scope>NUCLEOTIDE SEQUENCE [LARGE SCALE GENOMIC DNA]</scope>
    <source>
        <strain evidence="1 2">SgZ-5</strain>
        <plasmid evidence="1 2">pYZ1</plasmid>
    </source>
</reference>
<geneLocation type="plasmid" evidence="1 2">
    <name>pYZ1</name>
</geneLocation>
<proteinExistence type="predicted"/>
<dbReference type="Proteomes" id="UP000077405">
    <property type="component" value="Plasmid pYZ1"/>
</dbReference>
<evidence type="ECO:0000313" key="2">
    <source>
        <dbReference type="Proteomes" id="UP000077405"/>
    </source>
</evidence>
<accession>A0A2R4VPU0</accession>
<dbReference type="RefSeq" id="WP_108546764.1">
    <property type="nucleotide sequence ID" value="NZ_CP028902.1"/>
</dbReference>
<dbReference type="AlphaFoldDB" id="A0A2R4VPU0"/>
<dbReference type="KEGG" id="ahu:A6A40_15240"/>
<keyword evidence="1" id="KW-0614">Plasmid</keyword>
<protein>
    <submittedName>
        <fullName evidence="1">Uncharacterized protein</fullName>
    </submittedName>
</protein>
<evidence type="ECO:0000313" key="1">
    <source>
        <dbReference type="EMBL" id="AWB06454.1"/>
    </source>
</evidence>